<name>A0A7W8UHU1_9HYPH</name>
<protein>
    <recommendedName>
        <fullName evidence="3">Lectin-like protein BA14k</fullName>
    </recommendedName>
</protein>
<evidence type="ECO:0000256" key="3">
    <source>
        <dbReference type="ARBA" id="ARBA00020552"/>
    </source>
</evidence>
<dbReference type="InterPro" id="IPR012413">
    <property type="entry name" value="BA14K"/>
</dbReference>
<evidence type="ECO:0000256" key="6">
    <source>
        <dbReference type="ARBA" id="ARBA00025321"/>
    </source>
</evidence>
<evidence type="ECO:0000313" key="8">
    <source>
        <dbReference type="EMBL" id="MBB5539602.1"/>
    </source>
</evidence>
<keyword evidence="5" id="KW-0430">Lectin</keyword>
<dbReference type="GO" id="GO:0016020">
    <property type="term" value="C:membrane"/>
    <property type="evidence" value="ECO:0007669"/>
    <property type="project" value="UniProtKB-SubCell"/>
</dbReference>
<comment type="subcellular location">
    <subcellularLocation>
        <location evidence="1">Membrane</location>
        <topology evidence="1">Single-pass membrane protein</topology>
    </subcellularLocation>
</comment>
<dbReference type="AlphaFoldDB" id="A0A7W8UHU1"/>
<dbReference type="Pfam" id="PF07886">
    <property type="entry name" value="BA14K"/>
    <property type="match status" value="1"/>
</dbReference>
<sequence length="213" mass="23656">MREVFLPLVRIALLLTLFAGSLGAISSILPEPKPHRFDNINAPSLWTAHPVKVNRSARQFERLPPLNVGPHDVRPAQAASDDGSEMQAIDMADDSLEWNAVDHTVVTGAVEVSTDGDGQAAMEWCRHRYRSYRAADNSYQPYNGPRRQCQPPFVPRTDASDGAPLAEEAAAHGDDLHGQWCGSVSFLRRPGQYLSLLWWRAANLPITLHLRSR</sequence>
<organism evidence="8 9">
    <name type="scientific">Rhizobium giardinii</name>
    <dbReference type="NCBI Taxonomy" id="56731"/>
    <lineage>
        <taxon>Bacteria</taxon>
        <taxon>Pseudomonadati</taxon>
        <taxon>Pseudomonadota</taxon>
        <taxon>Alphaproteobacteria</taxon>
        <taxon>Hyphomicrobiales</taxon>
        <taxon>Rhizobiaceae</taxon>
        <taxon>Rhizobium/Agrobacterium group</taxon>
        <taxon>Rhizobium</taxon>
    </lineage>
</organism>
<evidence type="ECO:0000256" key="1">
    <source>
        <dbReference type="ARBA" id="ARBA00004167"/>
    </source>
</evidence>
<comment type="caution">
    <text evidence="8">The sequence shown here is derived from an EMBL/GenBank/DDBJ whole genome shotgun (WGS) entry which is preliminary data.</text>
</comment>
<feature type="region of interest" description="Disordered" evidence="7">
    <location>
        <begin position="64"/>
        <end position="83"/>
    </location>
</feature>
<dbReference type="EMBL" id="JACHBK010000022">
    <property type="protein sequence ID" value="MBB5539602.1"/>
    <property type="molecule type" value="Genomic_DNA"/>
</dbReference>
<evidence type="ECO:0000256" key="7">
    <source>
        <dbReference type="SAM" id="MobiDB-lite"/>
    </source>
</evidence>
<feature type="region of interest" description="Disordered" evidence="7">
    <location>
        <begin position="141"/>
        <end position="161"/>
    </location>
</feature>
<dbReference type="Proteomes" id="UP000585507">
    <property type="component" value="Unassembled WGS sequence"/>
</dbReference>
<comment type="function">
    <text evidence="6">Has immunoglobulin-binding and hemagglutination properties, and can bind to mannose. Essential for virulence. May be involved in LPS biosynthesis or polysaccharide transport.</text>
</comment>
<reference evidence="8 9" key="1">
    <citation type="submission" date="2020-08" db="EMBL/GenBank/DDBJ databases">
        <title>Genomic Encyclopedia of Type Strains, Phase IV (KMG-V): Genome sequencing to study the core and pangenomes of soil and plant-associated prokaryotes.</title>
        <authorList>
            <person name="Whitman W."/>
        </authorList>
    </citation>
    <scope>NUCLEOTIDE SEQUENCE [LARGE SCALE GENOMIC DNA]</scope>
    <source>
        <strain evidence="8 9">SEMIA 4084</strain>
    </source>
</reference>
<dbReference type="GO" id="GO:0030246">
    <property type="term" value="F:carbohydrate binding"/>
    <property type="evidence" value="ECO:0007669"/>
    <property type="project" value="UniProtKB-KW"/>
</dbReference>
<comment type="similarity">
    <text evidence="2">Belongs to the BA14k family.</text>
</comment>
<keyword evidence="4" id="KW-0472">Membrane</keyword>
<evidence type="ECO:0000256" key="5">
    <source>
        <dbReference type="ARBA" id="ARBA00022734"/>
    </source>
</evidence>
<evidence type="ECO:0000256" key="2">
    <source>
        <dbReference type="ARBA" id="ARBA00010270"/>
    </source>
</evidence>
<proteinExistence type="inferred from homology"/>
<evidence type="ECO:0000256" key="4">
    <source>
        <dbReference type="ARBA" id="ARBA00022475"/>
    </source>
</evidence>
<keyword evidence="9" id="KW-1185">Reference proteome</keyword>
<evidence type="ECO:0000313" key="9">
    <source>
        <dbReference type="Proteomes" id="UP000585507"/>
    </source>
</evidence>
<keyword evidence="4" id="KW-1003">Cell membrane</keyword>
<accession>A0A7W8UHU1</accession>
<gene>
    <name evidence="8" type="ORF">GGD55_006352</name>
</gene>